<gene>
    <name evidence="7" type="ORF">O6P33_02060</name>
</gene>
<protein>
    <submittedName>
        <fullName evidence="7">F0F1 ATP synthase subunit I</fullName>
    </submittedName>
</protein>
<evidence type="ECO:0000256" key="3">
    <source>
        <dbReference type="ARBA" id="ARBA00022692"/>
    </source>
</evidence>
<name>A0AAE9VSM9_9GAMM</name>
<organism evidence="7 8">
    <name type="scientific">Denitrificimonas caeni</name>
    <dbReference type="NCBI Taxonomy" id="521720"/>
    <lineage>
        <taxon>Bacteria</taxon>
        <taxon>Pseudomonadati</taxon>
        <taxon>Pseudomonadota</taxon>
        <taxon>Gammaproteobacteria</taxon>
        <taxon>Pseudomonadales</taxon>
        <taxon>Pseudomonadaceae</taxon>
        <taxon>Denitrificimonas</taxon>
    </lineage>
</organism>
<dbReference type="AlphaFoldDB" id="A0AAE9VSM9"/>
<keyword evidence="4 6" id="KW-1133">Transmembrane helix</keyword>
<dbReference type="KEGG" id="dce:O6P33_02060"/>
<evidence type="ECO:0000256" key="5">
    <source>
        <dbReference type="ARBA" id="ARBA00023136"/>
    </source>
</evidence>
<feature type="transmembrane region" description="Helical" evidence="6">
    <location>
        <begin position="25"/>
        <end position="45"/>
    </location>
</feature>
<evidence type="ECO:0000256" key="1">
    <source>
        <dbReference type="ARBA" id="ARBA00004651"/>
    </source>
</evidence>
<keyword evidence="5 6" id="KW-0472">Membrane</keyword>
<evidence type="ECO:0000256" key="2">
    <source>
        <dbReference type="ARBA" id="ARBA00022475"/>
    </source>
</evidence>
<dbReference type="EMBL" id="CP114976">
    <property type="protein sequence ID" value="WBE25655.1"/>
    <property type="molecule type" value="Genomic_DNA"/>
</dbReference>
<dbReference type="RefSeq" id="WP_269818597.1">
    <property type="nucleotide sequence ID" value="NZ_CP114976.1"/>
</dbReference>
<feature type="transmembrane region" description="Helical" evidence="6">
    <location>
        <begin position="117"/>
        <end position="137"/>
    </location>
</feature>
<feature type="transmembrane region" description="Helical" evidence="6">
    <location>
        <begin position="90"/>
        <end position="111"/>
    </location>
</feature>
<comment type="subcellular location">
    <subcellularLocation>
        <location evidence="1">Cell membrane</location>
        <topology evidence="1">Multi-pass membrane protein</topology>
    </subcellularLocation>
</comment>
<keyword evidence="8" id="KW-1185">Reference proteome</keyword>
<accession>A0AAE9VSM9</accession>
<sequence>MKDIAKESGTTLAYRNKVAFHRQPMFRVIVLQAAMSILIGLLFGLSQGWVAAYSAWLGGLIALIPNVYFTYKAFQYFGARSIGAIVQSFWAGEMGKLILTAVFFALLFMAVKPLNAFAVFIGYILVQMTSATSLLLTKSFLKR</sequence>
<dbReference type="Proteomes" id="UP001212189">
    <property type="component" value="Chromosome"/>
</dbReference>
<keyword evidence="2" id="KW-1003">Cell membrane</keyword>
<evidence type="ECO:0000256" key="6">
    <source>
        <dbReference type="SAM" id="Phobius"/>
    </source>
</evidence>
<reference evidence="7 8" key="1">
    <citation type="submission" date="2022-12" db="EMBL/GenBank/DDBJ databases">
        <title>Coexistence and Characterization of a Novel Tigecycline Resistance gene tet(X) variant and blaNDM-1 in a Pseudomonas caeni Isolate of Chicken Origin.</title>
        <authorList>
            <person name="Lu X."/>
            <person name="Zhang L."/>
            <person name="Li R."/>
            <person name="Wang Z."/>
        </authorList>
    </citation>
    <scope>NUCLEOTIDE SEQUENCE [LARGE SCALE GENOMIC DNA]</scope>
    <source>
        <strain evidence="7 8">CE14</strain>
    </source>
</reference>
<feature type="transmembrane region" description="Helical" evidence="6">
    <location>
        <begin position="51"/>
        <end position="69"/>
    </location>
</feature>
<proteinExistence type="predicted"/>
<dbReference type="Pfam" id="PF03899">
    <property type="entry name" value="ATP-synt_I"/>
    <property type="match status" value="1"/>
</dbReference>
<dbReference type="InterPro" id="IPR005598">
    <property type="entry name" value="ATP_synth_I"/>
</dbReference>
<evidence type="ECO:0000256" key="4">
    <source>
        <dbReference type="ARBA" id="ARBA00022989"/>
    </source>
</evidence>
<dbReference type="GO" id="GO:0005886">
    <property type="term" value="C:plasma membrane"/>
    <property type="evidence" value="ECO:0007669"/>
    <property type="project" value="UniProtKB-SubCell"/>
</dbReference>
<keyword evidence="3 6" id="KW-0812">Transmembrane</keyword>
<evidence type="ECO:0000313" key="8">
    <source>
        <dbReference type="Proteomes" id="UP001212189"/>
    </source>
</evidence>
<evidence type="ECO:0000313" key="7">
    <source>
        <dbReference type="EMBL" id="WBE25655.1"/>
    </source>
</evidence>